<accession>A0A3B4WLN5</accession>
<evidence type="ECO:0000313" key="3">
    <source>
        <dbReference type="Ensembl" id="ENSSLDP00000003432.1"/>
    </source>
</evidence>
<keyword evidence="1" id="KW-0175">Coiled coil</keyword>
<feature type="coiled-coil region" evidence="1">
    <location>
        <begin position="553"/>
        <end position="580"/>
    </location>
</feature>
<dbReference type="PANTHER" id="PTHR31594:SF16">
    <property type="entry name" value="SI:CH211-281L24.3"/>
    <property type="match status" value="1"/>
</dbReference>
<keyword evidence="4" id="KW-1185">Reference proteome</keyword>
<reference evidence="3" key="1">
    <citation type="submission" date="2025-08" db="UniProtKB">
        <authorList>
            <consortium name="Ensembl"/>
        </authorList>
    </citation>
    <scope>IDENTIFICATION</scope>
</reference>
<dbReference type="InterPro" id="IPR052090">
    <property type="entry name" value="Cytolytic_pore-forming_toxin"/>
</dbReference>
<name>A0A3B4WLN5_SERLL</name>
<dbReference type="GeneTree" id="ENSGT00940000166734"/>
<dbReference type="AlphaFoldDB" id="A0A3B4WLN5"/>
<evidence type="ECO:0000313" key="4">
    <source>
        <dbReference type="Proteomes" id="UP000261360"/>
    </source>
</evidence>
<protein>
    <recommendedName>
        <fullName evidence="2">Stonustoxin-like helical domain-containing protein</fullName>
    </recommendedName>
</protein>
<dbReference type="PANTHER" id="PTHR31594">
    <property type="entry name" value="AIG1-TYPE G DOMAIN-CONTAINING PROTEIN"/>
    <property type="match status" value="1"/>
</dbReference>
<feature type="domain" description="Stonustoxin-like helical" evidence="2">
    <location>
        <begin position="276"/>
        <end position="369"/>
    </location>
</feature>
<dbReference type="Gene3D" id="3.40.50.300">
    <property type="entry name" value="P-loop containing nucleotide triphosphate hydrolases"/>
    <property type="match status" value="1"/>
</dbReference>
<dbReference type="Ensembl" id="ENSSLDT00000003550.1">
    <property type="protein sequence ID" value="ENSSLDP00000003432.1"/>
    <property type="gene ID" value="ENSSLDG00000002593.1"/>
</dbReference>
<dbReference type="InterPro" id="IPR048997">
    <property type="entry name" value="Stonustoxin-like_helical"/>
</dbReference>
<dbReference type="Proteomes" id="UP000261360">
    <property type="component" value="Unplaced"/>
</dbReference>
<dbReference type="Pfam" id="PF21109">
    <property type="entry name" value="Stonustoxin_helical"/>
    <property type="match status" value="1"/>
</dbReference>
<proteinExistence type="predicted"/>
<reference evidence="3" key="2">
    <citation type="submission" date="2025-09" db="UniProtKB">
        <authorList>
            <consortium name="Ensembl"/>
        </authorList>
    </citation>
    <scope>IDENTIFICATION</scope>
</reference>
<evidence type="ECO:0000256" key="1">
    <source>
        <dbReference type="SAM" id="Coils"/>
    </source>
</evidence>
<organism evidence="3 4">
    <name type="scientific">Seriola lalandi dorsalis</name>
    <dbReference type="NCBI Taxonomy" id="1841481"/>
    <lineage>
        <taxon>Eukaryota</taxon>
        <taxon>Metazoa</taxon>
        <taxon>Chordata</taxon>
        <taxon>Craniata</taxon>
        <taxon>Vertebrata</taxon>
        <taxon>Euteleostomi</taxon>
        <taxon>Actinopterygii</taxon>
        <taxon>Neopterygii</taxon>
        <taxon>Teleostei</taxon>
        <taxon>Neoteleostei</taxon>
        <taxon>Acanthomorphata</taxon>
        <taxon>Carangaria</taxon>
        <taxon>Carangiformes</taxon>
        <taxon>Carangidae</taxon>
        <taxon>Seriola</taxon>
    </lineage>
</organism>
<evidence type="ECO:0000259" key="2">
    <source>
        <dbReference type="Pfam" id="PF21109"/>
    </source>
</evidence>
<sequence length="772" mass="87662">MQLSFICPVAALGRPFCLGMLYDCRSDSLVSGMTLWDLNDLKQNIRERPQNYNDFEIDSSVSIESKSLALNVEGSLKASFLSGLVEVEGSAKYLNDHKTSRNQARVTLTYKATTKVQELSMNHLGRGNVKHQYVFDKGIATHVVTGILYGAQAFFVFNREVSEKEDYQDIKGKLKLMIKKIPLFAKEGKSSLKLEEMVEENVFSCKFYGDFSLEKPPTSFQDAVEVYQSLPKLLGANGENTVPMKVWLLPLTILDSSAAQLVRQISIRLVQEAQSVLEDFSELDMRCNDAMRTTTAQQFPQIGKKLKSFKEMFSEFKLEFQQNLAKKLPSIRGGGEEEAVLAEILKKRHSSPFNSKSLNEWMDCKHREVYTLMSFTNMMKKQLRNLFSSELGVSEVDAVCFVAPASSARFTPTQKYVLDSVLSVFSKYEAENIRVLVTFSHGQRPPVLEAINASGVPCPKTKDGLPVHFKFNNSALFAKNKSSETRSLSGNESDEDENYDQMLWNMGTKSMKRFFDALNVIDTKRLTMTKEVLRVRQQLEISVEGLQKQLTLGLDKLEEIKDTEEQLKELEGEITKNKNFELEVTVTKAVQIDLSGTGKYITTCLKCHFTCHDNCPYENEDIKHCPAMGADGNCTKCPGKCHWRVHLNQKYKWEYREVKGKETVKELQEKYLEATEAKAPVQALIDKLKAEYNAVQAEVMALMKRSAECLNRLKEISLKPNPLSTPEYIDMLIEGEKSEAKPGWRKRVQSLMHMRQKAEIMAKVERGETLLK</sequence>
<dbReference type="InterPro" id="IPR027417">
    <property type="entry name" value="P-loop_NTPase"/>
</dbReference>